<evidence type="ECO:0000313" key="2">
    <source>
        <dbReference type="EMBL" id="GAA4262970.1"/>
    </source>
</evidence>
<dbReference type="RefSeq" id="WP_345141245.1">
    <property type="nucleotide sequence ID" value="NZ_BAABAT010000058.1"/>
</dbReference>
<name>A0ABP8DSH1_9ACTN</name>
<dbReference type="Pfam" id="PF01402">
    <property type="entry name" value="RHH_1"/>
    <property type="match status" value="1"/>
</dbReference>
<dbReference type="CDD" id="cd22233">
    <property type="entry name" value="RHH_CopAso-like"/>
    <property type="match status" value="1"/>
</dbReference>
<dbReference type="Proteomes" id="UP001500620">
    <property type="component" value="Unassembled WGS sequence"/>
</dbReference>
<dbReference type="Gene3D" id="1.10.1220.10">
    <property type="entry name" value="Met repressor-like"/>
    <property type="match status" value="1"/>
</dbReference>
<dbReference type="InterPro" id="IPR013321">
    <property type="entry name" value="Arc_rbn_hlx_hlx"/>
</dbReference>
<organism evidence="2 3">
    <name type="scientific">Dactylosporangium darangshiense</name>
    <dbReference type="NCBI Taxonomy" id="579108"/>
    <lineage>
        <taxon>Bacteria</taxon>
        <taxon>Bacillati</taxon>
        <taxon>Actinomycetota</taxon>
        <taxon>Actinomycetes</taxon>
        <taxon>Micromonosporales</taxon>
        <taxon>Micromonosporaceae</taxon>
        <taxon>Dactylosporangium</taxon>
    </lineage>
</organism>
<dbReference type="InterPro" id="IPR010985">
    <property type="entry name" value="Ribbon_hlx_hlx"/>
</dbReference>
<evidence type="ECO:0000313" key="3">
    <source>
        <dbReference type="Proteomes" id="UP001500620"/>
    </source>
</evidence>
<protein>
    <recommendedName>
        <fullName evidence="1">Ribbon-helix-helix protein CopG domain-containing protein</fullName>
    </recommendedName>
</protein>
<reference evidence="3" key="1">
    <citation type="journal article" date="2019" name="Int. J. Syst. Evol. Microbiol.">
        <title>The Global Catalogue of Microorganisms (GCM) 10K type strain sequencing project: providing services to taxonomists for standard genome sequencing and annotation.</title>
        <authorList>
            <consortium name="The Broad Institute Genomics Platform"/>
            <consortium name="The Broad Institute Genome Sequencing Center for Infectious Disease"/>
            <person name="Wu L."/>
            <person name="Ma J."/>
        </authorList>
    </citation>
    <scope>NUCLEOTIDE SEQUENCE [LARGE SCALE GENOMIC DNA]</scope>
    <source>
        <strain evidence="3">JCM 17441</strain>
    </source>
</reference>
<dbReference type="SUPFAM" id="SSF47598">
    <property type="entry name" value="Ribbon-helix-helix"/>
    <property type="match status" value="1"/>
</dbReference>
<keyword evidence="3" id="KW-1185">Reference proteome</keyword>
<comment type="caution">
    <text evidence="2">The sequence shown here is derived from an EMBL/GenBank/DDBJ whole genome shotgun (WGS) entry which is preliminary data.</text>
</comment>
<dbReference type="EMBL" id="BAABAT010000058">
    <property type="protein sequence ID" value="GAA4262970.1"/>
    <property type="molecule type" value="Genomic_DNA"/>
</dbReference>
<feature type="domain" description="Ribbon-helix-helix protein CopG" evidence="1">
    <location>
        <begin position="50"/>
        <end position="89"/>
    </location>
</feature>
<sequence length="95" mass="10246">MALPDFKAMTPDEIAAWFETNDLSELIASGERVEGATLVQVDATGMPVEKVVTVKMPGDMVARLDHAAGRDRSGRSGIIRQAVAEWLERHPDAAA</sequence>
<proteinExistence type="predicted"/>
<evidence type="ECO:0000259" key="1">
    <source>
        <dbReference type="Pfam" id="PF01402"/>
    </source>
</evidence>
<gene>
    <name evidence="2" type="ORF">GCM10022255_103280</name>
</gene>
<accession>A0ABP8DSH1</accession>
<dbReference type="InterPro" id="IPR002145">
    <property type="entry name" value="CopG"/>
</dbReference>